<dbReference type="OrthoDB" id="9811006at2"/>
<reference evidence="3 4" key="1">
    <citation type="submission" date="2018-03" db="EMBL/GenBank/DDBJ databases">
        <title>Phenotypic and genomic properties of Cyclonatronum proteinivorum gen. nov., sp. nov., a haloalkaliphilic bacteroidete from soda lakes possessing Na+-translocating rhodopsin.</title>
        <authorList>
            <person name="Toshchakov S.V."/>
            <person name="Korzhenkov A."/>
            <person name="Samarov N.I."/>
            <person name="Kublanov I.V."/>
            <person name="Muntyan M.S."/>
            <person name="Sorokin D.Y."/>
        </authorList>
    </citation>
    <scope>NUCLEOTIDE SEQUENCE [LARGE SCALE GENOMIC DNA]</scope>
    <source>
        <strain evidence="3 4">Omega</strain>
    </source>
</reference>
<feature type="signal peptide" evidence="1">
    <location>
        <begin position="1"/>
        <end position="19"/>
    </location>
</feature>
<accession>A0A345UIC3</accession>
<dbReference type="PANTHER" id="PTHR34406:SF1">
    <property type="entry name" value="PROTEIN YCEI"/>
    <property type="match status" value="1"/>
</dbReference>
<protein>
    <submittedName>
        <fullName evidence="3">Polyisoprenoid-binding protein YceI</fullName>
    </submittedName>
</protein>
<dbReference type="AlphaFoldDB" id="A0A345UIC3"/>
<dbReference type="Gene3D" id="2.40.128.110">
    <property type="entry name" value="Lipid/polyisoprenoid-binding, YceI-like"/>
    <property type="match status" value="1"/>
</dbReference>
<dbReference type="Proteomes" id="UP000254808">
    <property type="component" value="Chromosome"/>
</dbReference>
<dbReference type="Pfam" id="PF04264">
    <property type="entry name" value="YceI"/>
    <property type="match status" value="1"/>
</dbReference>
<dbReference type="SUPFAM" id="SSF101874">
    <property type="entry name" value="YceI-like"/>
    <property type="match status" value="1"/>
</dbReference>
<dbReference type="PANTHER" id="PTHR34406">
    <property type="entry name" value="PROTEIN YCEI"/>
    <property type="match status" value="1"/>
</dbReference>
<evidence type="ECO:0000313" key="3">
    <source>
        <dbReference type="EMBL" id="AXJ00225.1"/>
    </source>
</evidence>
<dbReference type="EMBL" id="CP027806">
    <property type="protein sequence ID" value="AXJ00225.1"/>
    <property type="molecule type" value="Genomic_DNA"/>
</dbReference>
<name>A0A345UIC3_9BACT</name>
<evidence type="ECO:0000313" key="4">
    <source>
        <dbReference type="Proteomes" id="UP000254808"/>
    </source>
</evidence>
<gene>
    <name evidence="3" type="ORF">CYPRO_0948</name>
</gene>
<keyword evidence="1" id="KW-0732">Signal</keyword>
<evidence type="ECO:0000259" key="2">
    <source>
        <dbReference type="SMART" id="SM00867"/>
    </source>
</evidence>
<dbReference type="SMART" id="SM00867">
    <property type="entry name" value="YceI"/>
    <property type="match status" value="1"/>
</dbReference>
<dbReference type="KEGG" id="cprv:CYPRO_0948"/>
<keyword evidence="4" id="KW-1185">Reference proteome</keyword>
<dbReference type="RefSeq" id="WP_114983514.1">
    <property type="nucleotide sequence ID" value="NZ_CP027806.1"/>
</dbReference>
<organism evidence="3 4">
    <name type="scientific">Cyclonatronum proteinivorum</name>
    <dbReference type="NCBI Taxonomy" id="1457365"/>
    <lineage>
        <taxon>Bacteria</taxon>
        <taxon>Pseudomonadati</taxon>
        <taxon>Balneolota</taxon>
        <taxon>Balneolia</taxon>
        <taxon>Balneolales</taxon>
        <taxon>Cyclonatronaceae</taxon>
        <taxon>Cyclonatronum</taxon>
    </lineage>
</organism>
<dbReference type="InterPro" id="IPR007372">
    <property type="entry name" value="Lipid/polyisoprenoid-bd_YceI"/>
</dbReference>
<evidence type="ECO:0000256" key="1">
    <source>
        <dbReference type="SAM" id="SignalP"/>
    </source>
</evidence>
<dbReference type="InterPro" id="IPR036761">
    <property type="entry name" value="TTHA0802/YceI-like_sf"/>
</dbReference>
<sequence length="200" mass="22168">MKLLTTLAIILLFSGSAFANDHHGDNQPMSWNIDQAHSNILFTVSHFFNKVPGTFNDFSGTIVFNPSAPEMSEIDVQVNVASVNTNVERRDDHLRSGDFFGAEEFPMMHFRSTDVRHVDGQNFVAHGQLTIKDVTREVELPFEFLGVTDHLMREGVMVAGLHGELSLNRNDFGVGVGDWASTAVIGGDVNIQIMLQVHDN</sequence>
<feature type="domain" description="Lipid/polyisoprenoid-binding YceI-like" evidence="2">
    <location>
        <begin position="30"/>
        <end position="198"/>
    </location>
</feature>
<feature type="chain" id="PRO_5017013121" evidence="1">
    <location>
        <begin position="20"/>
        <end position="200"/>
    </location>
</feature>
<proteinExistence type="predicted"/>